<feature type="region of interest" description="Disordered" evidence="1">
    <location>
        <begin position="52"/>
        <end position="87"/>
    </location>
</feature>
<sequence>MAPSNDVSAQEHTSAVDSAADLSKAWTELLKGEKTAEALEKSLTPLEKKIDDLLASLEEPEQLADAGAASEQTNPEGGSSEDQGGKP</sequence>
<evidence type="ECO:0000256" key="1">
    <source>
        <dbReference type="SAM" id="MobiDB-lite"/>
    </source>
</evidence>
<dbReference type="RefSeq" id="XP_031869277.1">
    <property type="nucleotide sequence ID" value="XM_032014596.1"/>
</dbReference>
<reference evidence="2 3" key="1">
    <citation type="journal article" date="2018" name="IMA Fungus">
        <title>IMA Genome-F 9: Draft genome sequence of Annulohypoxylon stygium, Aspergillus mulundensis, Berkeleyomyces basicola (syn. Thielaviopsis basicola), Ceratocystis smalleyi, two Cercospora beticola strains, Coleophoma cylindrospora, Fusarium fracticaudum, Phialophora cf. hyalina, and Morchella septimelata.</title>
        <authorList>
            <person name="Wingfield B.D."/>
            <person name="Bills G.F."/>
            <person name="Dong Y."/>
            <person name="Huang W."/>
            <person name="Nel W.J."/>
            <person name="Swalarsk-Parry B.S."/>
            <person name="Vaghefi N."/>
            <person name="Wilken P.M."/>
            <person name="An Z."/>
            <person name="de Beer Z.W."/>
            <person name="De Vos L."/>
            <person name="Chen L."/>
            <person name="Duong T.A."/>
            <person name="Gao Y."/>
            <person name="Hammerbacher A."/>
            <person name="Kikkert J.R."/>
            <person name="Li Y."/>
            <person name="Li H."/>
            <person name="Li K."/>
            <person name="Li Q."/>
            <person name="Liu X."/>
            <person name="Ma X."/>
            <person name="Naidoo K."/>
            <person name="Pethybridge S.J."/>
            <person name="Sun J."/>
            <person name="Steenkamp E.T."/>
            <person name="van der Nest M.A."/>
            <person name="van Wyk S."/>
            <person name="Wingfield M.J."/>
            <person name="Xiong C."/>
            <person name="Yue Q."/>
            <person name="Zhang X."/>
        </authorList>
    </citation>
    <scope>NUCLEOTIDE SEQUENCE [LARGE SCALE GENOMIC DNA]</scope>
    <source>
        <strain evidence="2 3">BP 5553</strain>
    </source>
</reference>
<comment type="caution">
    <text evidence="2">The sequence shown here is derived from an EMBL/GenBank/DDBJ whole genome shotgun (WGS) entry which is preliminary data.</text>
</comment>
<gene>
    <name evidence="2" type="ORF">BP5553_05973</name>
</gene>
<dbReference type="EMBL" id="NPIC01000004">
    <property type="protein sequence ID" value="RDL36621.1"/>
    <property type="molecule type" value="Genomic_DNA"/>
</dbReference>
<dbReference type="AlphaFoldDB" id="A0A370TM75"/>
<evidence type="ECO:0000313" key="3">
    <source>
        <dbReference type="Proteomes" id="UP000254866"/>
    </source>
</evidence>
<dbReference type="Proteomes" id="UP000254866">
    <property type="component" value="Unassembled WGS sequence"/>
</dbReference>
<dbReference type="GeneID" id="43598822"/>
<protein>
    <submittedName>
        <fullName evidence="2">Uncharacterized protein</fullName>
    </submittedName>
</protein>
<name>A0A370TM75_9HELO</name>
<accession>A0A370TM75</accession>
<proteinExistence type="predicted"/>
<organism evidence="2 3">
    <name type="scientific">Venustampulla echinocandica</name>
    <dbReference type="NCBI Taxonomy" id="2656787"/>
    <lineage>
        <taxon>Eukaryota</taxon>
        <taxon>Fungi</taxon>
        <taxon>Dikarya</taxon>
        <taxon>Ascomycota</taxon>
        <taxon>Pezizomycotina</taxon>
        <taxon>Leotiomycetes</taxon>
        <taxon>Helotiales</taxon>
        <taxon>Pleuroascaceae</taxon>
        <taxon>Venustampulla</taxon>
    </lineage>
</organism>
<evidence type="ECO:0000313" key="2">
    <source>
        <dbReference type="EMBL" id="RDL36621.1"/>
    </source>
</evidence>
<dbReference type="OrthoDB" id="5398685at2759"/>
<feature type="compositionally biased region" description="Polar residues" evidence="1">
    <location>
        <begin position="70"/>
        <end position="87"/>
    </location>
</feature>
<keyword evidence="3" id="KW-1185">Reference proteome</keyword>